<name>A0A0A2W095_BEABA</name>
<dbReference type="HOGENOM" id="CLU_1030085_0_0_1"/>
<accession>A0A0A2W095</accession>
<dbReference type="EMBL" id="ANFO01000167">
    <property type="protein sequence ID" value="KGQ11850.1"/>
    <property type="molecule type" value="Genomic_DNA"/>
</dbReference>
<comment type="caution">
    <text evidence="1">The sequence shown here is derived from an EMBL/GenBank/DDBJ whole genome shotgun (WGS) entry which is preliminary data.</text>
</comment>
<organism evidence="1 2">
    <name type="scientific">Beauveria bassiana D1-5</name>
    <dbReference type="NCBI Taxonomy" id="1245745"/>
    <lineage>
        <taxon>Eukaryota</taxon>
        <taxon>Fungi</taxon>
        <taxon>Dikarya</taxon>
        <taxon>Ascomycota</taxon>
        <taxon>Pezizomycotina</taxon>
        <taxon>Sordariomycetes</taxon>
        <taxon>Hypocreomycetidae</taxon>
        <taxon>Hypocreales</taxon>
        <taxon>Cordycipitaceae</taxon>
        <taxon>Beauveria</taxon>
    </lineage>
</organism>
<reference evidence="1 2" key="1">
    <citation type="submission" date="2012-10" db="EMBL/GenBank/DDBJ databases">
        <title>Genome sequencing and analysis of entomopathogenic fungi Beauveria bassiana D1-5.</title>
        <authorList>
            <person name="Li Q."/>
            <person name="Wang L."/>
            <person name="Zhang Z."/>
            <person name="Wang Q."/>
            <person name="Ren J."/>
            <person name="Wang M."/>
            <person name="Xu W."/>
            <person name="Wang J."/>
            <person name="Lu Y."/>
            <person name="Du Q."/>
            <person name="Sun Z."/>
        </authorList>
    </citation>
    <scope>NUCLEOTIDE SEQUENCE [LARGE SCALE GENOMIC DNA]</scope>
    <source>
        <strain evidence="1 2">D1-5</strain>
    </source>
</reference>
<sequence>MTADLKLSYFDGRPSTIGIAAVNEILRTVGVRASQVPVPTEAYPILEASKTRAISEDEQAKLISLFSLSRKDLLAQIQLAGRTPEVHDGGNLNTSEHDVAPYPKVYDMQAMDEASKQFVLKRFGRLHVNTTDQGVGIDEVMTVVTGGPMTWFYRLPDGVVVKLSVPAVEIGAQAWRISYPGKRSHGAFLDAKHGLIVAYAHGPKEFVIRYEDPNAEGAAALGSNPWIDFSGDAARMLDDVATN</sequence>
<dbReference type="OrthoDB" id="4933605at2759"/>
<dbReference type="Proteomes" id="UP000030106">
    <property type="component" value="Unassembled WGS sequence"/>
</dbReference>
<evidence type="ECO:0000313" key="2">
    <source>
        <dbReference type="Proteomes" id="UP000030106"/>
    </source>
</evidence>
<protein>
    <submittedName>
        <fullName evidence="1">Uncharacterized protein</fullName>
    </submittedName>
</protein>
<dbReference type="AlphaFoldDB" id="A0A0A2W095"/>
<dbReference type="eggNOG" id="ENOG502T3T9">
    <property type="taxonomic scope" value="Eukaryota"/>
</dbReference>
<gene>
    <name evidence="1" type="ORF">BBAD15_g2416</name>
</gene>
<evidence type="ECO:0000313" key="1">
    <source>
        <dbReference type="EMBL" id="KGQ11850.1"/>
    </source>
</evidence>
<proteinExistence type="predicted"/>